<dbReference type="Proteomes" id="UP000091967">
    <property type="component" value="Unassembled WGS sequence"/>
</dbReference>
<reference evidence="1 2" key="1">
    <citation type="submission" date="2016-06" db="EMBL/GenBank/DDBJ databases">
        <title>Living apart together: crosstalk between the core and supernumerary genomes in a fungal plant pathogen.</title>
        <authorList>
            <person name="Vanheule A."/>
            <person name="Audenaert K."/>
            <person name="Warris S."/>
            <person name="Van De Geest H."/>
            <person name="Schijlen E."/>
            <person name="Hofte M."/>
            <person name="De Saeger S."/>
            <person name="Haesaert G."/>
            <person name="Waalwijk C."/>
            <person name="Van Der Lee T."/>
        </authorList>
    </citation>
    <scope>NUCLEOTIDE SEQUENCE [LARGE SCALE GENOMIC DNA]</scope>
    <source>
        <strain evidence="1 2">2516</strain>
    </source>
</reference>
<accession>A0A1B8A8R7</accession>
<organism evidence="1 2">
    <name type="scientific">Fusarium poae</name>
    <dbReference type="NCBI Taxonomy" id="36050"/>
    <lineage>
        <taxon>Eukaryota</taxon>
        <taxon>Fungi</taxon>
        <taxon>Dikarya</taxon>
        <taxon>Ascomycota</taxon>
        <taxon>Pezizomycotina</taxon>
        <taxon>Sordariomycetes</taxon>
        <taxon>Hypocreomycetidae</taxon>
        <taxon>Hypocreales</taxon>
        <taxon>Nectriaceae</taxon>
        <taxon>Fusarium</taxon>
    </lineage>
</organism>
<gene>
    <name evidence="1" type="ORF">FPOA_12519</name>
</gene>
<feature type="non-terminal residue" evidence="1">
    <location>
        <position position="1"/>
    </location>
</feature>
<evidence type="ECO:0008006" key="3">
    <source>
        <dbReference type="Google" id="ProtNLM"/>
    </source>
</evidence>
<comment type="caution">
    <text evidence="1">The sequence shown here is derived from an EMBL/GenBank/DDBJ whole genome shotgun (WGS) entry which is preliminary data.</text>
</comment>
<evidence type="ECO:0000313" key="1">
    <source>
        <dbReference type="EMBL" id="OBS16872.1"/>
    </source>
</evidence>
<dbReference type="AlphaFoldDB" id="A0A1B8A8R7"/>
<sequence>YDLQEVKDQSRYRWFCHECVRKKDPKITAHLASATTNIEAHLGNQHHIYGGKSQLRQAKKRTIEQMFSQKTSGTAVADDQFINHLKKRFTKDAFQRKRESRDIFNYLNPIISATDAHPSTIQFDGE</sequence>
<evidence type="ECO:0000313" key="2">
    <source>
        <dbReference type="Proteomes" id="UP000091967"/>
    </source>
</evidence>
<keyword evidence="2" id="KW-1185">Reference proteome</keyword>
<proteinExistence type="predicted"/>
<dbReference type="EMBL" id="LYXU01000056">
    <property type="protein sequence ID" value="OBS16872.1"/>
    <property type="molecule type" value="Genomic_DNA"/>
</dbReference>
<name>A0A1B8A8R7_FUSPO</name>
<protein>
    <recommendedName>
        <fullName evidence="3">BED-type domain-containing protein</fullName>
    </recommendedName>
</protein>